<reference evidence="4" key="1">
    <citation type="submission" date="2015-09" db="EMBL/GenBank/DDBJ databases">
        <authorList>
            <consortium name="Pathogen Informatics"/>
        </authorList>
    </citation>
    <scope>NUCLEOTIDE SEQUENCE [LARGE SCALE GENOMIC DNA]</scope>
    <source>
        <strain evidence="4">Lake Konstanz</strain>
    </source>
</reference>
<feature type="compositionally biased region" description="Low complexity" evidence="1">
    <location>
        <begin position="244"/>
        <end position="254"/>
    </location>
</feature>
<feature type="region of interest" description="Disordered" evidence="1">
    <location>
        <begin position="173"/>
        <end position="291"/>
    </location>
</feature>
<feature type="compositionally biased region" description="Low complexity" evidence="1">
    <location>
        <begin position="189"/>
        <end position="201"/>
    </location>
</feature>
<gene>
    <name evidence="3" type="ORF">BSAL_53220</name>
</gene>
<evidence type="ECO:0000313" key="4">
    <source>
        <dbReference type="Proteomes" id="UP000051952"/>
    </source>
</evidence>
<protein>
    <submittedName>
        <fullName evidence="3">Ama1 protein, putative</fullName>
    </submittedName>
</protein>
<organism evidence="3 4">
    <name type="scientific">Bodo saltans</name>
    <name type="common">Flagellated protozoan</name>
    <dbReference type="NCBI Taxonomy" id="75058"/>
    <lineage>
        <taxon>Eukaryota</taxon>
        <taxon>Discoba</taxon>
        <taxon>Euglenozoa</taxon>
        <taxon>Kinetoplastea</taxon>
        <taxon>Metakinetoplastina</taxon>
        <taxon>Eubodonida</taxon>
        <taxon>Bodonidae</taxon>
        <taxon>Bodo</taxon>
    </lineage>
</organism>
<feature type="compositionally biased region" description="Pro residues" evidence="1">
    <location>
        <begin position="281"/>
        <end position="291"/>
    </location>
</feature>
<dbReference type="AlphaFoldDB" id="A0A0S4ILX6"/>
<dbReference type="Pfam" id="PF04749">
    <property type="entry name" value="PLAC8"/>
    <property type="match status" value="1"/>
</dbReference>
<keyword evidence="2" id="KW-0812">Transmembrane</keyword>
<evidence type="ECO:0000313" key="3">
    <source>
        <dbReference type="EMBL" id="CUE71413.1"/>
    </source>
</evidence>
<dbReference type="EMBL" id="CYKH01000108">
    <property type="protein sequence ID" value="CUE71413.1"/>
    <property type="molecule type" value="Genomic_DNA"/>
</dbReference>
<name>A0A0S4ILX6_BODSA</name>
<proteinExistence type="predicted"/>
<dbReference type="Proteomes" id="UP000051952">
    <property type="component" value="Unassembled WGS sequence"/>
</dbReference>
<keyword evidence="2" id="KW-0472">Membrane</keyword>
<dbReference type="NCBIfam" id="TIGR01571">
    <property type="entry name" value="A_thal_Cys_rich"/>
    <property type="match status" value="1"/>
</dbReference>
<sequence length="291" mass="31360">MQQGTKAFENEDYNTGLCECANDVGSCAESVFCCYCFVAQEYNMLDRRQRSINWMMCGMMMCCDAFLTMGLSITIGNIITRAKMREVFRLNNVNCFVDSLAAIFCFHCTLCQTYREMSLRNLWPGSICVSEQYRDTRIQPPASPSMGNQYPQQAVALQVAAYPTYPAYDNQLTQNNNGGYPQYGGGGYPNQQPQAQPQQGYGPPPPPPPQQIMGGYGAPLAQPYGPQSGAPGYGPQYGSPAVLGYGQNPPAGYGAPPPGGAYPTAGYGAPPPGNPGYGQPTLPPPSSKLLC</sequence>
<keyword evidence="2" id="KW-1133">Transmembrane helix</keyword>
<feature type="transmembrane region" description="Helical" evidence="2">
    <location>
        <begin position="52"/>
        <end position="79"/>
    </location>
</feature>
<evidence type="ECO:0000256" key="1">
    <source>
        <dbReference type="SAM" id="MobiDB-lite"/>
    </source>
</evidence>
<accession>A0A0S4ILX6</accession>
<evidence type="ECO:0000256" key="2">
    <source>
        <dbReference type="SAM" id="Phobius"/>
    </source>
</evidence>
<dbReference type="VEuPathDB" id="TriTrypDB:BSAL_53220"/>
<dbReference type="OrthoDB" id="1045822at2759"/>
<dbReference type="PANTHER" id="PTHR15907">
    <property type="entry name" value="DUF614 FAMILY PROTEIN-RELATED"/>
    <property type="match status" value="1"/>
</dbReference>
<dbReference type="InterPro" id="IPR006461">
    <property type="entry name" value="PLAC_motif_containing"/>
</dbReference>
<dbReference type="OMA" id="CCQYGQN"/>
<keyword evidence="4" id="KW-1185">Reference proteome</keyword>